<keyword evidence="1" id="KW-1133">Transmembrane helix</keyword>
<feature type="transmembrane region" description="Helical" evidence="1">
    <location>
        <begin position="164"/>
        <end position="184"/>
    </location>
</feature>
<dbReference type="PANTHER" id="PTHR41771">
    <property type="entry name" value="MEMBRANE PROTEIN-RELATED"/>
    <property type="match status" value="1"/>
</dbReference>
<feature type="transmembrane region" description="Helical" evidence="1">
    <location>
        <begin position="89"/>
        <end position="107"/>
    </location>
</feature>
<feature type="transmembrane region" description="Helical" evidence="1">
    <location>
        <begin position="138"/>
        <end position="157"/>
    </location>
</feature>
<evidence type="ECO:0000313" key="2">
    <source>
        <dbReference type="EMBL" id="KAB3533263.1"/>
    </source>
</evidence>
<gene>
    <name evidence="2" type="ORF">F8153_01125</name>
</gene>
<keyword evidence="3" id="KW-1185">Reference proteome</keyword>
<reference evidence="2 3" key="1">
    <citation type="submission" date="2019-10" db="EMBL/GenBank/DDBJ databases">
        <title>Alkaliphilus serpentinus sp. nov. and Alkaliphilus pronyensis sp. nov., two novel anaerobic alkaliphilic species isolated from the serpentinized-hosted hydrothermal field of the Prony Bay (New Caledonia).</title>
        <authorList>
            <person name="Postec A."/>
        </authorList>
    </citation>
    <scope>NUCLEOTIDE SEQUENCE [LARGE SCALE GENOMIC DNA]</scope>
    <source>
        <strain evidence="2 3">LacT</strain>
    </source>
</reference>
<dbReference type="Proteomes" id="UP000465601">
    <property type="component" value="Unassembled WGS sequence"/>
</dbReference>
<sequence>MTERAKILEVEYVEENQKEDVTFLKYYQVKLEILSGEYKGRIFDITHVLTDSPAYDIIVEPGDKVLVGIEELEGGSIEVYISEYLRDSYVLGLAVFFILLLIVVGRLKGLKTVITLALTVLLVLKVILPGLLMGYNPILLVVVVSFVITIMTIVVVGGFNMKSLAAIIGILGGVLSAGLIAFIIGTKVRLTGLSSQEAMMLLYIPQGIKFNFSDLLFAGIILGALGAVMDVGMSIASAIEEIKTVNPHLTSKQLIISGMNVGRDIMGTMANTLILAYTGSSIPLLLVFTAYDEPFIKIINLDLIATQVVRSLAGSIGLILTIPLTAVAAGLLAKYSKKKSVE</sequence>
<dbReference type="InterPro" id="IPR012507">
    <property type="entry name" value="YibE_F"/>
</dbReference>
<dbReference type="PANTHER" id="PTHR41771:SF1">
    <property type="entry name" value="MEMBRANE PROTEIN"/>
    <property type="match status" value="1"/>
</dbReference>
<name>A0A833MFD5_9FIRM</name>
<dbReference type="EMBL" id="WBZB01000004">
    <property type="protein sequence ID" value="KAB3533263.1"/>
    <property type="molecule type" value="Genomic_DNA"/>
</dbReference>
<feature type="transmembrane region" description="Helical" evidence="1">
    <location>
        <begin position="215"/>
        <end position="239"/>
    </location>
</feature>
<feature type="transmembrane region" description="Helical" evidence="1">
    <location>
        <begin position="273"/>
        <end position="291"/>
    </location>
</feature>
<keyword evidence="1" id="KW-0812">Transmembrane</keyword>
<keyword evidence="1" id="KW-0472">Membrane</keyword>
<accession>A0A833MFD5</accession>
<feature type="transmembrane region" description="Helical" evidence="1">
    <location>
        <begin position="311"/>
        <end position="333"/>
    </location>
</feature>
<comment type="caution">
    <text evidence="2">The sequence shown here is derived from an EMBL/GenBank/DDBJ whole genome shotgun (WGS) entry which is preliminary data.</text>
</comment>
<dbReference type="AlphaFoldDB" id="A0A833MFD5"/>
<evidence type="ECO:0000313" key="3">
    <source>
        <dbReference type="Proteomes" id="UP000465601"/>
    </source>
</evidence>
<feature type="transmembrane region" description="Helical" evidence="1">
    <location>
        <begin position="114"/>
        <end position="132"/>
    </location>
</feature>
<proteinExistence type="predicted"/>
<evidence type="ECO:0000256" key="1">
    <source>
        <dbReference type="SAM" id="Phobius"/>
    </source>
</evidence>
<protein>
    <submittedName>
        <fullName evidence="2">YibE/F family protein</fullName>
    </submittedName>
</protein>
<dbReference type="Pfam" id="PF07907">
    <property type="entry name" value="YibE_F"/>
    <property type="match status" value="1"/>
</dbReference>
<dbReference type="OrthoDB" id="5753718at2"/>
<organism evidence="2 3">
    <name type="scientific">Alkaliphilus serpentinus</name>
    <dbReference type="NCBI Taxonomy" id="1482731"/>
    <lineage>
        <taxon>Bacteria</taxon>
        <taxon>Bacillati</taxon>
        <taxon>Bacillota</taxon>
        <taxon>Clostridia</taxon>
        <taxon>Peptostreptococcales</taxon>
        <taxon>Natronincolaceae</taxon>
        <taxon>Alkaliphilus</taxon>
    </lineage>
</organism>